<dbReference type="AlphaFoldDB" id="A0A8J7GK82"/>
<dbReference type="GO" id="GO:0043190">
    <property type="term" value="C:ATP-binding cassette (ABC) transporter complex"/>
    <property type="evidence" value="ECO:0007669"/>
    <property type="project" value="InterPro"/>
</dbReference>
<accession>A0A8J7GK82</accession>
<keyword evidence="1 2" id="KW-0732">Signal</keyword>
<dbReference type="GO" id="GO:0042597">
    <property type="term" value="C:periplasmic space"/>
    <property type="evidence" value="ECO:0007669"/>
    <property type="project" value="UniProtKB-ARBA"/>
</dbReference>
<dbReference type="PROSITE" id="PS51257">
    <property type="entry name" value="PROKAR_LIPOPROTEIN"/>
    <property type="match status" value="1"/>
</dbReference>
<evidence type="ECO:0000259" key="3">
    <source>
        <dbReference type="Pfam" id="PF00496"/>
    </source>
</evidence>
<sequence length="518" mass="58308">MKRLFILLGLVVLLLQACSNSEEQESKAGVEQTSASKDIVKIGWADSGFLSPFTFGTSGPIGFLRNSYLFDALTWKDDTGVIPWLAKSWEVSEDGFTYTFQLNEANFHDGEPLTAEDVAFSYEYFQKHPFQWNVDMTKVEKAEVINDYEVRIQLKEPFSPFITEIAGMLPIIPKHIWSAVKNPLEYRESDALIGSGPFLLKHYDEASGHYQFVKNESFFKGEVVIDELQYLNVENRVLSLQKGEINNGMTFKYDDVAQLEKEGFSVLKSEPTGSAVRIIFNLDHPQLKEKQLRQAIAHALNRIDMSQKLTGSKEAMEGSSGIIPPDSDWYNPNVPQYDYDVERAKEMLTALGYEEKLELNVLVSSTSKEAELMQAMLRDIGITLSIQTAEPATFAALMAEGNFDMAITGHIGLSGDPDFLRLWFSGQASNLYAGKSVFQHEGFTKLAEAQLRAQDEEARKKLVDEMQMILGDELPTLVLYHRPFYHIYDASVFDGWFNTKGGIADGIPLVDNKAAFVR</sequence>
<dbReference type="EMBL" id="JADKPV010000001">
    <property type="protein sequence ID" value="MBF4500393.1"/>
    <property type="molecule type" value="Genomic_DNA"/>
</dbReference>
<comment type="caution">
    <text evidence="4">The sequence shown here is derived from an EMBL/GenBank/DDBJ whole genome shotgun (WGS) entry which is preliminary data.</text>
</comment>
<protein>
    <submittedName>
        <fullName evidence="4">ABC transporter substrate-binding protein</fullName>
    </submittedName>
</protein>
<name>A0A8J7GK82_9BACL</name>
<dbReference type="Gene3D" id="3.10.105.10">
    <property type="entry name" value="Dipeptide-binding Protein, Domain 3"/>
    <property type="match status" value="1"/>
</dbReference>
<dbReference type="Proteomes" id="UP000622653">
    <property type="component" value="Unassembled WGS sequence"/>
</dbReference>
<dbReference type="PIRSF" id="PIRSF002741">
    <property type="entry name" value="MppA"/>
    <property type="match status" value="1"/>
</dbReference>
<gene>
    <name evidence="4" type="ORF">IRY55_03365</name>
</gene>
<evidence type="ECO:0000313" key="4">
    <source>
        <dbReference type="EMBL" id="MBF4500393.1"/>
    </source>
</evidence>
<reference evidence="4" key="1">
    <citation type="submission" date="2020-11" db="EMBL/GenBank/DDBJ databases">
        <title>Multidrug resistant novel bacterium Savagea serpentis sp. nov., isolated from the scats of a vine snake (Ahaetulla nasuta).</title>
        <authorList>
            <person name="Venkata Ramana V."/>
            <person name="Vikas Patil S."/>
            <person name="Yogita Lugani V."/>
        </authorList>
    </citation>
    <scope>NUCLEOTIDE SEQUENCE</scope>
    <source>
        <strain evidence="4">SN6</strain>
    </source>
</reference>
<dbReference type="Gene3D" id="3.90.76.10">
    <property type="entry name" value="Dipeptide-binding Protein, Domain 1"/>
    <property type="match status" value="1"/>
</dbReference>
<evidence type="ECO:0000256" key="2">
    <source>
        <dbReference type="SAM" id="SignalP"/>
    </source>
</evidence>
<dbReference type="PANTHER" id="PTHR30290:SF64">
    <property type="entry name" value="ABC TRANSPORTER PERIPLASMIC BINDING PROTEIN"/>
    <property type="match status" value="1"/>
</dbReference>
<proteinExistence type="predicted"/>
<dbReference type="Gene3D" id="3.40.190.10">
    <property type="entry name" value="Periplasmic binding protein-like II"/>
    <property type="match status" value="1"/>
</dbReference>
<dbReference type="RefSeq" id="WP_194561834.1">
    <property type="nucleotide sequence ID" value="NZ_JADKPV010000001.1"/>
</dbReference>
<dbReference type="InterPro" id="IPR030678">
    <property type="entry name" value="Peptide/Ni-bd"/>
</dbReference>
<keyword evidence="5" id="KW-1185">Reference proteome</keyword>
<dbReference type="PANTHER" id="PTHR30290">
    <property type="entry name" value="PERIPLASMIC BINDING COMPONENT OF ABC TRANSPORTER"/>
    <property type="match status" value="1"/>
</dbReference>
<dbReference type="GO" id="GO:1904680">
    <property type="term" value="F:peptide transmembrane transporter activity"/>
    <property type="evidence" value="ECO:0007669"/>
    <property type="project" value="TreeGrafter"/>
</dbReference>
<dbReference type="InterPro" id="IPR039424">
    <property type="entry name" value="SBP_5"/>
</dbReference>
<dbReference type="GO" id="GO:0015833">
    <property type="term" value="P:peptide transport"/>
    <property type="evidence" value="ECO:0007669"/>
    <property type="project" value="TreeGrafter"/>
</dbReference>
<feature type="chain" id="PRO_5038734026" evidence="2">
    <location>
        <begin position="18"/>
        <end position="518"/>
    </location>
</feature>
<evidence type="ECO:0000256" key="1">
    <source>
        <dbReference type="ARBA" id="ARBA00022729"/>
    </source>
</evidence>
<dbReference type="SUPFAM" id="SSF53850">
    <property type="entry name" value="Periplasmic binding protein-like II"/>
    <property type="match status" value="1"/>
</dbReference>
<organism evidence="4 5">
    <name type="scientific">Savagea serpentis</name>
    <dbReference type="NCBI Taxonomy" id="2785297"/>
    <lineage>
        <taxon>Bacteria</taxon>
        <taxon>Bacillati</taxon>
        <taxon>Bacillota</taxon>
        <taxon>Bacilli</taxon>
        <taxon>Bacillales</taxon>
        <taxon>Caryophanaceae</taxon>
        <taxon>Savagea</taxon>
    </lineage>
</organism>
<dbReference type="Pfam" id="PF00496">
    <property type="entry name" value="SBP_bac_5"/>
    <property type="match status" value="1"/>
</dbReference>
<dbReference type="InterPro" id="IPR000914">
    <property type="entry name" value="SBP_5_dom"/>
</dbReference>
<feature type="domain" description="Solute-binding protein family 5" evidence="3">
    <location>
        <begin position="81"/>
        <end position="427"/>
    </location>
</feature>
<feature type="signal peptide" evidence="2">
    <location>
        <begin position="1"/>
        <end position="17"/>
    </location>
</feature>
<evidence type="ECO:0000313" key="5">
    <source>
        <dbReference type="Proteomes" id="UP000622653"/>
    </source>
</evidence>